<protein>
    <submittedName>
        <fullName evidence="1">Uncharacterized protein</fullName>
    </submittedName>
</protein>
<gene>
    <name evidence="1" type="ORF">L6452_35773</name>
</gene>
<accession>A0ACB8YBK0</accession>
<keyword evidence="2" id="KW-1185">Reference proteome</keyword>
<evidence type="ECO:0000313" key="1">
    <source>
        <dbReference type="EMBL" id="KAI3680993.1"/>
    </source>
</evidence>
<name>A0ACB8YBK0_ARCLA</name>
<dbReference type="EMBL" id="CM042059">
    <property type="protein sequence ID" value="KAI3680993.1"/>
    <property type="molecule type" value="Genomic_DNA"/>
</dbReference>
<comment type="caution">
    <text evidence="1">The sequence shown here is derived from an EMBL/GenBank/DDBJ whole genome shotgun (WGS) entry which is preliminary data.</text>
</comment>
<reference evidence="2" key="1">
    <citation type="journal article" date="2022" name="Mol. Ecol. Resour.">
        <title>The genomes of chicory, endive, great burdock and yacon provide insights into Asteraceae palaeo-polyploidization history and plant inulin production.</title>
        <authorList>
            <person name="Fan W."/>
            <person name="Wang S."/>
            <person name="Wang H."/>
            <person name="Wang A."/>
            <person name="Jiang F."/>
            <person name="Liu H."/>
            <person name="Zhao H."/>
            <person name="Xu D."/>
            <person name="Zhang Y."/>
        </authorList>
    </citation>
    <scope>NUCLEOTIDE SEQUENCE [LARGE SCALE GENOMIC DNA]</scope>
    <source>
        <strain evidence="2">cv. Niubang</strain>
    </source>
</reference>
<reference evidence="1 2" key="2">
    <citation type="journal article" date="2022" name="Mol. Ecol. Resour.">
        <title>The genomes of chicory, endive, great burdock and yacon provide insights into Asteraceae paleo-polyploidization history and plant inulin production.</title>
        <authorList>
            <person name="Fan W."/>
            <person name="Wang S."/>
            <person name="Wang H."/>
            <person name="Wang A."/>
            <person name="Jiang F."/>
            <person name="Liu H."/>
            <person name="Zhao H."/>
            <person name="Xu D."/>
            <person name="Zhang Y."/>
        </authorList>
    </citation>
    <scope>NUCLEOTIDE SEQUENCE [LARGE SCALE GENOMIC DNA]</scope>
    <source>
        <strain evidence="2">cv. Niubang</strain>
    </source>
</reference>
<sequence length="117" mass="13120">MEQICQREEKPSMEPNQCGSWWSGYNNIQSVWKLVEEKPSPSSARTRIQPNTKTIEVVSFTFSKSAQCRGSDLGLRLATNVMMVVTTISDRWWLDAVVPIVGDDGDGLETSGERSDH</sequence>
<organism evidence="1 2">
    <name type="scientific">Arctium lappa</name>
    <name type="common">Greater burdock</name>
    <name type="synonym">Lappa major</name>
    <dbReference type="NCBI Taxonomy" id="4217"/>
    <lineage>
        <taxon>Eukaryota</taxon>
        <taxon>Viridiplantae</taxon>
        <taxon>Streptophyta</taxon>
        <taxon>Embryophyta</taxon>
        <taxon>Tracheophyta</taxon>
        <taxon>Spermatophyta</taxon>
        <taxon>Magnoliopsida</taxon>
        <taxon>eudicotyledons</taxon>
        <taxon>Gunneridae</taxon>
        <taxon>Pentapetalae</taxon>
        <taxon>asterids</taxon>
        <taxon>campanulids</taxon>
        <taxon>Asterales</taxon>
        <taxon>Asteraceae</taxon>
        <taxon>Carduoideae</taxon>
        <taxon>Cardueae</taxon>
        <taxon>Arctiinae</taxon>
        <taxon>Arctium</taxon>
    </lineage>
</organism>
<evidence type="ECO:0000313" key="2">
    <source>
        <dbReference type="Proteomes" id="UP001055879"/>
    </source>
</evidence>
<proteinExistence type="predicted"/>
<dbReference type="Proteomes" id="UP001055879">
    <property type="component" value="Linkage Group LG13"/>
</dbReference>